<accession>A0A1H1SBZ0</accession>
<keyword evidence="2" id="KW-1185">Reference proteome</keyword>
<proteinExistence type="predicted"/>
<organism evidence="1 2">
    <name type="scientific">Bradyrhizobium canariense</name>
    <dbReference type="NCBI Taxonomy" id="255045"/>
    <lineage>
        <taxon>Bacteria</taxon>
        <taxon>Pseudomonadati</taxon>
        <taxon>Pseudomonadota</taxon>
        <taxon>Alphaproteobacteria</taxon>
        <taxon>Hyphomicrobiales</taxon>
        <taxon>Nitrobacteraceae</taxon>
        <taxon>Bradyrhizobium</taxon>
    </lineage>
</organism>
<name>A0A1H1SBZ0_9BRAD</name>
<sequence length="63" mass="6915">MKKLINRVDTVLEESLDGLAVAHADILLLGVERKFMRRRTLKPGKVVMDQLSLLSEVGIAAVG</sequence>
<gene>
    <name evidence="1" type="ORF">SAMN05444158_2113</name>
</gene>
<dbReference type="AlphaFoldDB" id="A0A1H1SBZ0"/>
<reference evidence="2" key="1">
    <citation type="submission" date="2016-10" db="EMBL/GenBank/DDBJ databases">
        <authorList>
            <person name="Varghese N."/>
            <person name="Submissions S."/>
        </authorList>
    </citation>
    <scope>NUCLEOTIDE SEQUENCE [LARGE SCALE GENOMIC DNA]</scope>
    <source>
        <strain evidence="2">GAS369</strain>
    </source>
</reference>
<evidence type="ECO:0000313" key="1">
    <source>
        <dbReference type="EMBL" id="SDS45620.1"/>
    </source>
</evidence>
<dbReference type="EMBL" id="LT629750">
    <property type="protein sequence ID" value="SDS45620.1"/>
    <property type="molecule type" value="Genomic_DNA"/>
</dbReference>
<protein>
    <submittedName>
        <fullName evidence="1">Dihydroxyacetone kinase, N-terminal domain</fullName>
    </submittedName>
</protein>
<keyword evidence="1" id="KW-0808">Transferase</keyword>
<dbReference type="Proteomes" id="UP000243904">
    <property type="component" value="Chromosome I"/>
</dbReference>
<evidence type="ECO:0000313" key="2">
    <source>
        <dbReference type="Proteomes" id="UP000243904"/>
    </source>
</evidence>
<dbReference type="GO" id="GO:0016301">
    <property type="term" value="F:kinase activity"/>
    <property type="evidence" value="ECO:0007669"/>
    <property type="project" value="UniProtKB-KW"/>
</dbReference>
<keyword evidence="1" id="KW-0418">Kinase</keyword>
<dbReference type="RefSeq" id="WP_433994389.1">
    <property type="nucleotide sequence ID" value="NZ_LT629750.1"/>
</dbReference>